<dbReference type="GO" id="GO:0003824">
    <property type="term" value="F:catalytic activity"/>
    <property type="evidence" value="ECO:0007669"/>
    <property type="project" value="InterPro"/>
</dbReference>
<proteinExistence type="predicted"/>
<dbReference type="Proteomes" id="UP000236290">
    <property type="component" value="Unassembled WGS sequence"/>
</dbReference>
<dbReference type="SUPFAM" id="SSF53167">
    <property type="entry name" value="Purine and uridine phosphorylases"/>
    <property type="match status" value="1"/>
</dbReference>
<dbReference type="Gene3D" id="3.40.50.1580">
    <property type="entry name" value="Nucleoside phosphorylase domain"/>
    <property type="match status" value="1"/>
</dbReference>
<evidence type="ECO:0000313" key="2">
    <source>
        <dbReference type="Proteomes" id="UP000236290"/>
    </source>
</evidence>
<dbReference type="EMBL" id="MTYI01000004">
    <property type="protein sequence ID" value="PNP60329.1"/>
    <property type="molecule type" value="Genomic_DNA"/>
</dbReference>
<sequence>MEALGGATKRALPPADYTVGWICVYTEDQMAARVFLDENHAIPDYLSPRDTNAYSLGKMGGHNIVIAGLPYGEYDVSSAVAVATDMLRSFPNIRIGLIVGIGGTAPSSKHNVRLGDVVVSAPLDRIESGFPYMFGEGMQQRMFDMTGSLIQQQTLVRTAVNRLKAYYQTRGHQIEENISSVLEKFPNLRQMCRQPQSISNELHKSTVNRLLCTEEDYTTSCGNDVWMLVSQPERTQIEDKTSVHYGLIAPKGQVLKDTILQDRVIRDKDVLCLDTIAAGSMYCFPCLAIRGICDYSDSNKNGEWRDYAVMVAAACAKDLLNEISKQEIEDEKRLVDVRSLKELIARSLEKYRDGR</sequence>
<dbReference type="GO" id="GO:0009116">
    <property type="term" value="P:nucleoside metabolic process"/>
    <property type="evidence" value="ECO:0007669"/>
    <property type="project" value="InterPro"/>
</dbReference>
<accession>A0A2K0URB9</accession>
<evidence type="ECO:0000313" key="1">
    <source>
        <dbReference type="EMBL" id="PNP60329.1"/>
    </source>
</evidence>
<dbReference type="PANTHER" id="PTHR46082">
    <property type="entry name" value="ATP/GTP-BINDING PROTEIN-RELATED"/>
    <property type="match status" value="1"/>
</dbReference>
<gene>
    <name evidence="1" type="ORF">THARTR1_00353</name>
</gene>
<reference evidence="1 2" key="1">
    <citation type="submission" date="2017-02" db="EMBL/GenBank/DDBJ databases">
        <title>Genomes of Trichoderma spp. with biocontrol activity.</title>
        <authorList>
            <person name="Gardiner D."/>
            <person name="Kazan K."/>
            <person name="Vos C."/>
            <person name="Harvey P."/>
        </authorList>
    </citation>
    <scope>NUCLEOTIDE SEQUENCE [LARGE SCALE GENOMIC DNA]</scope>
    <source>
        <strain evidence="1 2">Tr1</strain>
    </source>
</reference>
<dbReference type="AlphaFoldDB" id="A0A2K0URB9"/>
<name>A0A2K0URB9_TRIHA</name>
<protein>
    <recommendedName>
        <fullName evidence="3">Nucleoside phosphorylase domain-containing protein</fullName>
    </recommendedName>
</protein>
<dbReference type="InterPro" id="IPR053137">
    <property type="entry name" value="NLR-like"/>
</dbReference>
<dbReference type="OrthoDB" id="1577640at2759"/>
<organism evidence="1 2">
    <name type="scientific">Trichoderma harzianum</name>
    <name type="common">Hypocrea lixii</name>
    <dbReference type="NCBI Taxonomy" id="5544"/>
    <lineage>
        <taxon>Eukaryota</taxon>
        <taxon>Fungi</taxon>
        <taxon>Dikarya</taxon>
        <taxon>Ascomycota</taxon>
        <taxon>Pezizomycotina</taxon>
        <taxon>Sordariomycetes</taxon>
        <taxon>Hypocreomycetidae</taxon>
        <taxon>Hypocreales</taxon>
        <taxon>Hypocreaceae</taxon>
        <taxon>Trichoderma</taxon>
    </lineage>
</organism>
<dbReference type="InterPro" id="IPR035994">
    <property type="entry name" value="Nucleoside_phosphorylase_sf"/>
</dbReference>
<evidence type="ECO:0008006" key="3">
    <source>
        <dbReference type="Google" id="ProtNLM"/>
    </source>
</evidence>
<dbReference type="PANTHER" id="PTHR46082:SF11">
    <property type="entry name" value="AAA+ ATPASE DOMAIN-CONTAINING PROTEIN-RELATED"/>
    <property type="match status" value="1"/>
</dbReference>
<comment type="caution">
    <text evidence="1">The sequence shown here is derived from an EMBL/GenBank/DDBJ whole genome shotgun (WGS) entry which is preliminary data.</text>
</comment>